<reference evidence="9 10" key="1">
    <citation type="journal article" date="2011" name="Stand. Genomic Sci.">
        <title>Complete genome sequence of the acetate-degrading sulfate reducer Desulfobacca acetoxidans type strain (ASRB2).</title>
        <authorList>
            <person name="Goker M."/>
            <person name="Teshima H."/>
            <person name="Lapidus A."/>
            <person name="Nolan M."/>
            <person name="Lucas S."/>
            <person name="Hammon N."/>
            <person name="Deshpande S."/>
            <person name="Cheng J.F."/>
            <person name="Tapia R."/>
            <person name="Han C."/>
            <person name="Goodwin L."/>
            <person name="Pitluck S."/>
            <person name="Huntemann M."/>
            <person name="Liolios K."/>
            <person name="Ivanova N."/>
            <person name="Pagani I."/>
            <person name="Mavromatis K."/>
            <person name="Ovchinikova G."/>
            <person name="Pati A."/>
            <person name="Chen A."/>
            <person name="Palaniappan K."/>
            <person name="Land M."/>
            <person name="Hauser L."/>
            <person name="Brambilla E.M."/>
            <person name="Rohde M."/>
            <person name="Spring S."/>
            <person name="Detter J.C."/>
            <person name="Woyke T."/>
            <person name="Bristow J."/>
            <person name="Eisen J.A."/>
            <person name="Markowitz V."/>
            <person name="Hugenholtz P."/>
            <person name="Kyrpides N.C."/>
            <person name="Klenk H.P."/>
        </authorList>
    </citation>
    <scope>NUCLEOTIDE SEQUENCE [LARGE SCALE GENOMIC DNA]</scope>
    <source>
        <strain evidence="10">ATCC 700848 / DSM 11109 / ASRB2</strain>
    </source>
</reference>
<evidence type="ECO:0000256" key="1">
    <source>
        <dbReference type="ARBA" id="ARBA00004651"/>
    </source>
</evidence>
<keyword evidence="7 8" id="KW-0472">Membrane</keyword>
<dbReference type="KEGG" id="dao:Desac_1285"/>
<feature type="transmembrane region" description="Helical" evidence="8">
    <location>
        <begin position="205"/>
        <end position="225"/>
    </location>
</feature>
<dbReference type="EMBL" id="CP002629">
    <property type="protein sequence ID" value="AEB09142.1"/>
    <property type="molecule type" value="Genomic_DNA"/>
</dbReference>
<dbReference type="Pfam" id="PF02386">
    <property type="entry name" value="TrkH"/>
    <property type="match status" value="1"/>
</dbReference>
<feature type="transmembrane region" description="Helical" evidence="8">
    <location>
        <begin position="57"/>
        <end position="76"/>
    </location>
</feature>
<keyword evidence="6" id="KW-0406">Ion transport</keyword>
<dbReference type="RefSeq" id="WP_013706254.1">
    <property type="nucleotide sequence ID" value="NC_015388.1"/>
</dbReference>
<feature type="transmembrane region" description="Helical" evidence="8">
    <location>
        <begin position="88"/>
        <end position="112"/>
    </location>
</feature>
<reference evidence="10" key="2">
    <citation type="submission" date="2011-03" db="EMBL/GenBank/DDBJ databases">
        <title>The complete genome of Desulfobacca acetoxidans DSM 11109.</title>
        <authorList>
            <consortium name="US DOE Joint Genome Institute (JGI-PGF)"/>
            <person name="Lucas S."/>
            <person name="Copeland A."/>
            <person name="Lapidus A."/>
            <person name="Bruce D."/>
            <person name="Goodwin L."/>
            <person name="Pitluck S."/>
            <person name="Peters L."/>
            <person name="Kyrpides N."/>
            <person name="Mavromatis K."/>
            <person name="Ivanova N."/>
            <person name="Ovchinnikova G."/>
            <person name="Teshima H."/>
            <person name="Detter J.C."/>
            <person name="Han C."/>
            <person name="Land M."/>
            <person name="Hauser L."/>
            <person name="Markowitz V."/>
            <person name="Cheng J.-F."/>
            <person name="Hugenholtz P."/>
            <person name="Woyke T."/>
            <person name="Wu D."/>
            <person name="Spring S."/>
            <person name="Schueler E."/>
            <person name="Brambilla E."/>
            <person name="Klenk H.-P."/>
            <person name="Eisen J.A."/>
        </authorList>
    </citation>
    <scope>NUCLEOTIDE SEQUENCE [LARGE SCALE GENOMIC DNA]</scope>
    <source>
        <strain evidence="10">ATCC 700848 / DSM 11109 / ASRB2</strain>
    </source>
</reference>
<dbReference type="OrthoDB" id="9810952at2"/>
<feature type="transmembrane region" description="Helical" evidence="8">
    <location>
        <begin position="372"/>
        <end position="390"/>
    </location>
</feature>
<evidence type="ECO:0000256" key="5">
    <source>
        <dbReference type="ARBA" id="ARBA00022989"/>
    </source>
</evidence>
<keyword evidence="10" id="KW-1185">Reference proteome</keyword>
<dbReference type="HOGENOM" id="CLU_026429_0_1_7"/>
<evidence type="ECO:0000256" key="2">
    <source>
        <dbReference type="ARBA" id="ARBA00022448"/>
    </source>
</evidence>
<evidence type="ECO:0000313" key="9">
    <source>
        <dbReference type="EMBL" id="AEB09142.1"/>
    </source>
</evidence>
<dbReference type="GO" id="GO:0016787">
    <property type="term" value="F:hydrolase activity"/>
    <property type="evidence" value="ECO:0007669"/>
    <property type="project" value="UniProtKB-KW"/>
</dbReference>
<dbReference type="GO" id="GO:0008324">
    <property type="term" value="F:monoatomic cation transmembrane transporter activity"/>
    <property type="evidence" value="ECO:0007669"/>
    <property type="project" value="InterPro"/>
</dbReference>
<dbReference type="STRING" id="880072.Desac_1285"/>
<evidence type="ECO:0000256" key="7">
    <source>
        <dbReference type="ARBA" id="ARBA00023136"/>
    </source>
</evidence>
<dbReference type="GO" id="GO:0005886">
    <property type="term" value="C:plasma membrane"/>
    <property type="evidence" value="ECO:0007669"/>
    <property type="project" value="UniProtKB-SubCell"/>
</dbReference>
<name>F2NCK8_DESAR</name>
<dbReference type="Proteomes" id="UP000000483">
    <property type="component" value="Chromosome"/>
</dbReference>
<evidence type="ECO:0000256" key="3">
    <source>
        <dbReference type="ARBA" id="ARBA00022475"/>
    </source>
</evidence>
<dbReference type="InterPro" id="IPR003445">
    <property type="entry name" value="Cat_transpt"/>
</dbReference>
<feature type="transmembrane region" description="Helical" evidence="8">
    <location>
        <begin position="27"/>
        <end position="45"/>
    </location>
</feature>
<evidence type="ECO:0000256" key="8">
    <source>
        <dbReference type="SAM" id="Phobius"/>
    </source>
</evidence>
<dbReference type="AlphaFoldDB" id="F2NCK8"/>
<accession>F2NCK8</accession>
<dbReference type="GO" id="GO:0030001">
    <property type="term" value="P:metal ion transport"/>
    <property type="evidence" value="ECO:0007669"/>
    <property type="project" value="UniProtKB-ARBA"/>
</dbReference>
<protein>
    <submittedName>
        <fullName evidence="9">H(+)-transporting two-sector ATPase</fullName>
        <ecNumber evidence="9">3.6.3.14</ecNumber>
    </submittedName>
</protein>
<dbReference type="EC" id="3.6.3.14" evidence="9"/>
<feature type="transmembrane region" description="Helical" evidence="8">
    <location>
        <begin position="313"/>
        <end position="343"/>
    </location>
</feature>
<keyword evidence="5 8" id="KW-1133">Transmembrane helix</keyword>
<comment type="subcellular location">
    <subcellularLocation>
        <location evidence="1">Cell membrane</location>
        <topology evidence="1">Multi-pass membrane protein</topology>
    </subcellularLocation>
</comment>
<evidence type="ECO:0000313" key="10">
    <source>
        <dbReference type="Proteomes" id="UP000000483"/>
    </source>
</evidence>
<evidence type="ECO:0000256" key="6">
    <source>
        <dbReference type="ARBA" id="ARBA00023065"/>
    </source>
</evidence>
<keyword evidence="3" id="KW-1003">Cell membrane</keyword>
<dbReference type="PANTHER" id="PTHR32024">
    <property type="entry name" value="TRK SYSTEM POTASSIUM UPTAKE PROTEIN TRKG-RELATED"/>
    <property type="match status" value="1"/>
</dbReference>
<proteinExistence type="predicted"/>
<feature type="transmembrane region" description="Helical" evidence="8">
    <location>
        <begin position="140"/>
        <end position="165"/>
    </location>
</feature>
<organism evidence="9 10">
    <name type="scientific">Desulfobacca acetoxidans (strain ATCC 700848 / DSM 11109 / ASRB2)</name>
    <dbReference type="NCBI Taxonomy" id="880072"/>
    <lineage>
        <taxon>Bacteria</taxon>
        <taxon>Pseudomonadati</taxon>
        <taxon>Thermodesulfobacteriota</taxon>
        <taxon>Desulfobaccia</taxon>
        <taxon>Desulfobaccales</taxon>
        <taxon>Desulfobaccaceae</taxon>
        <taxon>Desulfobacca</taxon>
    </lineage>
</organism>
<evidence type="ECO:0000256" key="4">
    <source>
        <dbReference type="ARBA" id="ARBA00022692"/>
    </source>
</evidence>
<keyword evidence="9" id="KW-0378">Hydrolase</keyword>
<keyword evidence="4 8" id="KW-0812">Transmembrane</keyword>
<feature type="transmembrane region" description="Helical" evidence="8">
    <location>
        <begin position="253"/>
        <end position="274"/>
    </location>
</feature>
<feature type="transmembrane region" description="Helical" evidence="8">
    <location>
        <begin position="429"/>
        <end position="450"/>
    </location>
</feature>
<sequence>MSSGFFRNAAFYLLINRFAPFLRSPQFLLISGFSAVIWVGAVFLWLPWSHQPGKVSFLNALFTSTSSVCVTGLIVVDTSTVYTTFGQVVILLLIQTGGLGVMTFAALTFQMLGRRLSLQSQMVLHDSFFQQDIGSDFRHLFFRILMTTVAIEAVGMMVIGLALFVRTGNWGQSCYSALFHSISAFCNAGFSIYKDSLVDLRDNQIILAAIMLLIIAGGLGHAVLLEFWRRLRPVWNQGHDQTPSRFWSTHARVVWRMTCCLIVIGTLGILFFGLTKDEVGWVERVSGALFQSVTARTAGFNTVNCGALPLSSLMLIIMLMFIGGSPGSCAGGIKTTSFAIWLAEMRSKLRGSQEVKILDRQVPPEILWRNTILIRLAAAWNIFGIFLLLYTETAPGVGMHDVVFEQISAFGTVGLSTGLTEKLSVVGRLWIILTMFIGRVGPLTVAMWIIPERHVMIRYPRGRIMIG</sequence>
<dbReference type="PANTHER" id="PTHR32024:SF1">
    <property type="entry name" value="KTR SYSTEM POTASSIUM UPTAKE PROTEIN B"/>
    <property type="match status" value="1"/>
</dbReference>
<gene>
    <name evidence="9" type="ordered locus">Desac_1285</name>
</gene>
<dbReference type="eggNOG" id="COG0168">
    <property type="taxonomic scope" value="Bacteria"/>
</dbReference>
<keyword evidence="2" id="KW-0813">Transport</keyword>